<dbReference type="PANTHER" id="PTHR43845">
    <property type="entry name" value="BLR5969 PROTEIN"/>
    <property type="match status" value="1"/>
</dbReference>
<dbReference type="EMBL" id="LPIX01000011">
    <property type="protein sequence ID" value="KWE12660.1"/>
    <property type="molecule type" value="Genomic_DNA"/>
</dbReference>
<reference evidence="1 2" key="1">
    <citation type="submission" date="2015-11" db="EMBL/GenBank/DDBJ databases">
        <title>Expanding the genomic diversity of Burkholderia species for the development of highly accurate diagnostics.</title>
        <authorList>
            <person name="Sahl J."/>
            <person name="Keim P."/>
            <person name="Wagner D."/>
        </authorList>
    </citation>
    <scope>NUCLEOTIDE SEQUENCE [LARGE SCALE GENOMIC DNA]</scope>
    <source>
        <strain evidence="1 2">MSMB2167WGS</strain>
    </source>
</reference>
<name>A0A119MUB9_9BURK</name>
<evidence type="ECO:0008006" key="3">
    <source>
        <dbReference type="Google" id="ProtNLM"/>
    </source>
</evidence>
<dbReference type="Gene3D" id="3.40.50.12780">
    <property type="entry name" value="N-terminal domain of ligase-like"/>
    <property type="match status" value="1"/>
</dbReference>
<evidence type="ECO:0000313" key="2">
    <source>
        <dbReference type="Proteomes" id="UP000062998"/>
    </source>
</evidence>
<dbReference type="PANTHER" id="PTHR43845:SF1">
    <property type="entry name" value="BLR5969 PROTEIN"/>
    <property type="match status" value="1"/>
</dbReference>
<gene>
    <name evidence="1" type="ORF">WL73_31145</name>
</gene>
<evidence type="ECO:0000313" key="1">
    <source>
        <dbReference type="EMBL" id="KWE12660.1"/>
    </source>
</evidence>
<sequence>MNPDEYYFHGLRTVLSAALALPSYGKLYRESGVPQLDALFDGRAAYDDILRQLPFIAKAESRAVGNDVLDFNRGTLINYFETSGTTDVPVSAPKALDDLVLNTVNFGESWSSFLGSGDSAVILINTPQGPAAFQFEKALNYLGIFTFRTWVDTVRNDYGRVIETISKVRPTVFAGAPSQLLNLYEFASIRKLAAPKFEKVLLTGENSSRSLKARIANLTGGSVFDASYGSSETGTTAVAISTSALKLQEHSYIVELLGAGKESLRPSNTLAITGELVVTSLDNVTKPLIRYRTGDLVTIEPLASGGKALIPLGRLSDNQKFEWLNADQATIEALIWGRDGRVRVFNYVIARTPEQIHFIVTGDYASSDELRDDVPELRNAFPEASIELVPKLPEIASLGSAIGWKMSRIHDLTKSFDEYPAHTAHAIRELKHFVDAIGASTARI</sequence>
<dbReference type="InterPro" id="IPR042099">
    <property type="entry name" value="ANL_N_sf"/>
</dbReference>
<dbReference type="AlphaFoldDB" id="A0A119MUB9"/>
<accession>A0A119MUB9</accession>
<dbReference type="Proteomes" id="UP000062998">
    <property type="component" value="Unassembled WGS sequence"/>
</dbReference>
<organism evidence="1 2">
    <name type="scientific">Burkholderia ubonensis</name>
    <dbReference type="NCBI Taxonomy" id="101571"/>
    <lineage>
        <taxon>Bacteria</taxon>
        <taxon>Pseudomonadati</taxon>
        <taxon>Pseudomonadota</taxon>
        <taxon>Betaproteobacteria</taxon>
        <taxon>Burkholderiales</taxon>
        <taxon>Burkholderiaceae</taxon>
        <taxon>Burkholderia</taxon>
        <taxon>Burkholderia cepacia complex</taxon>
    </lineage>
</organism>
<dbReference type="SUPFAM" id="SSF56801">
    <property type="entry name" value="Acetyl-CoA synthetase-like"/>
    <property type="match status" value="1"/>
</dbReference>
<proteinExistence type="predicted"/>
<protein>
    <recommendedName>
        <fullName evidence="3">AMP-dependent synthetase/ligase domain-containing protein</fullName>
    </recommendedName>
</protein>
<comment type="caution">
    <text evidence="1">The sequence shown here is derived from an EMBL/GenBank/DDBJ whole genome shotgun (WGS) entry which is preliminary data.</text>
</comment>